<organism evidence="1 2">
    <name type="scientific">Glossina palpalis gambiensis</name>
    <dbReference type="NCBI Taxonomy" id="67801"/>
    <lineage>
        <taxon>Eukaryota</taxon>
        <taxon>Metazoa</taxon>
        <taxon>Ecdysozoa</taxon>
        <taxon>Arthropoda</taxon>
        <taxon>Hexapoda</taxon>
        <taxon>Insecta</taxon>
        <taxon>Pterygota</taxon>
        <taxon>Neoptera</taxon>
        <taxon>Endopterygota</taxon>
        <taxon>Diptera</taxon>
        <taxon>Brachycera</taxon>
        <taxon>Muscomorpha</taxon>
        <taxon>Hippoboscoidea</taxon>
        <taxon>Glossinidae</taxon>
        <taxon>Glossina</taxon>
    </lineage>
</organism>
<dbReference type="VEuPathDB" id="VectorBase:GPPI018274"/>
<proteinExistence type="predicted"/>
<sequence length="135" mass="15611">MLSFNFPQCTISKAPYKYVHDDDDDDDDDFDNNDVKFFYSSPKGVLASMIILIIGASIDPCNRQEYAHMATHASNILTPFYYRILTDFKMSVNGPIHRNVLYIIYQKRLVGFKIRLNLDVVFLFVDHGLCVKYAI</sequence>
<dbReference type="EnsemblMetazoa" id="GPPI018274-RA">
    <property type="protein sequence ID" value="GPPI018274-PA"/>
    <property type="gene ID" value="GPPI018274"/>
</dbReference>
<reference evidence="1" key="2">
    <citation type="submission" date="2020-05" db="UniProtKB">
        <authorList>
            <consortium name="EnsemblMetazoa"/>
        </authorList>
    </citation>
    <scope>IDENTIFICATION</scope>
    <source>
        <strain evidence="1">IAEA</strain>
    </source>
</reference>
<dbReference type="EMBL" id="JXJN01008178">
    <property type="status" value="NOT_ANNOTATED_CDS"/>
    <property type="molecule type" value="Genomic_DNA"/>
</dbReference>
<evidence type="ECO:0000313" key="2">
    <source>
        <dbReference type="Proteomes" id="UP000092460"/>
    </source>
</evidence>
<accession>A0A1B0B461</accession>
<dbReference type="Proteomes" id="UP000092460">
    <property type="component" value="Unassembled WGS sequence"/>
</dbReference>
<protein>
    <submittedName>
        <fullName evidence="1">Uncharacterized protein</fullName>
    </submittedName>
</protein>
<name>A0A1B0B461_9MUSC</name>
<reference evidence="2" key="1">
    <citation type="submission" date="2015-01" db="EMBL/GenBank/DDBJ databases">
        <authorList>
            <person name="Aksoy S."/>
            <person name="Warren W."/>
            <person name="Wilson R.K."/>
        </authorList>
    </citation>
    <scope>NUCLEOTIDE SEQUENCE [LARGE SCALE GENOMIC DNA]</scope>
    <source>
        <strain evidence="2">IAEA</strain>
    </source>
</reference>
<evidence type="ECO:0000313" key="1">
    <source>
        <dbReference type="EnsemblMetazoa" id="GPPI018274-PA"/>
    </source>
</evidence>
<keyword evidence="2" id="KW-1185">Reference proteome</keyword>
<dbReference type="AlphaFoldDB" id="A0A1B0B461"/>